<protein>
    <submittedName>
        <fullName evidence="2">Guanylate kinase</fullName>
        <ecNumber evidence="2">2.7.4.8</ecNumber>
    </submittedName>
</protein>
<comment type="caution">
    <text evidence="2">The sequence shown here is derived from an EMBL/GenBank/DDBJ whole genome shotgun (WGS) entry which is preliminary data.</text>
</comment>
<proteinExistence type="predicted"/>
<dbReference type="SMART" id="SM00072">
    <property type="entry name" value="GuKc"/>
    <property type="match status" value="1"/>
</dbReference>
<dbReference type="EMBL" id="VSSQ01046099">
    <property type="protein sequence ID" value="MPN00050.1"/>
    <property type="molecule type" value="Genomic_DNA"/>
</dbReference>
<dbReference type="PROSITE" id="PS50052">
    <property type="entry name" value="GUANYLATE_KINASE_2"/>
    <property type="match status" value="1"/>
</dbReference>
<dbReference type="EC" id="2.7.4.8" evidence="2"/>
<dbReference type="InterPro" id="IPR020590">
    <property type="entry name" value="Guanylate_kinase_CS"/>
</dbReference>
<name>A0A645EFC2_9ZZZZ</name>
<evidence type="ECO:0000313" key="2">
    <source>
        <dbReference type="EMBL" id="MPN00050.1"/>
    </source>
</evidence>
<feature type="domain" description="Guanylate kinase-like" evidence="1">
    <location>
        <begin position="2"/>
        <end position="192"/>
    </location>
</feature>
<evidence type="ECO:0000259" key="1">
    <source>
        <dbReference type="PROSITE" id="PS50052"/>
    </source>
</evidence>
<dbReference type="InterPro" id="IPR008145">
    <property type="entry name" value="GK/Ca_channel_bsu"/>
</dbReference>
<reference evidence="2" key="1">
    <citation type="submission" date="2019-08" db="EMBL/GenBank/DDBJ databases">
        <authorList>
            <person name="Kucharzyk K."/>
            <person name="Murdoch R.W."/>
            <person name="Higgins S."/>
            <person name="Loffler F."/>
        </authorList>
    </citation>
    <scope>NUCLEOTIDE SEQUENCE</scope>
</reference>
<dbReference type="SUPFAM" id="SSF52540">
    <property type="entry name" value="P-loop containing nucleoside triphosphate hydrolases"/>
    <property type="match status" value="1"/>
</dbReference>
<dbReference type="InterPro" id="IPR027417">
    <property type="entry name" value="P-loop_NTPase"/>
</dbReference>
<dbReference type="AlphaFoldDB" id="A0A645EFC2"/>
<keyword evidence="2" id="KW-0808">Transferase</keyword>
<dbReference type="Gene3D" id="3.40.50.300">
    <property type="entry name" value="P-loop containing nucleotide triphosphate hydrolases"/>
    <property type="match status" value="1"/>
</dbReference>
<dbReference type="PROSITE" id="PS00856">
    <property type="entry name" value="GUANYLATE_KINASE_1"/>
    <property type="match status" value="1"/>
</dbReference>
<sequence>MGKIFCLMGKSSSGKDTIFKEINDDKDLDLKPIVSYTTRPKRINETNGVEYFFINTDELNKFEKENKVIEKRVYHTVHGDWFYGTINDGQIDLNKNNYLLITTLEAYKNLRDYFGDDKVCPFYIDIEDGIRLERALERERKQDKPNYDELCRRFIADNKDFSDENLSTLGINKFYINENLENCINDIKKDILKLIQ</sequence>
<accession>A0A645EFC2</accession>
<dbReference type="InterPro" id="IPR008144">
    <property type="entry name" value="Guanylate_kin-like_dom"/>
</dbReference>
<organism evidence="2">
    <name type="scientific">bioreactor metagenome</name>
    <dbReference type="NCBI Taxonomy" id="1076179"/>
    <lineage>
        <taxon>unclassified sequences</taxon>
        <taxon>metagenomes</taxon>
        <taxon>ecological metagenomes</taxon>
    </lineage>
</organism>
<gene>
    <name evidence="2" type="primary">gmk_40</name>
    <name evidence="2" type="ORF">SDC9_147244</name>
</gene>
<dbReference type="Pfam" id="PF00625">
    <property type="entry name" value="Guanylate_kin"/>
    <property type="match status" value="1"/>
</dbReference>
<keyword evidence="2" id="KW-0418">Kinase</keyword>
<dbReference type="GO" id="GO:0004385">
    <property type="term" value="F:GMP kinase activity"/>
    <property type="evidence" value="ECO:0007669"/>
    <property type="project" value="UniProtKB-EC"/>
</dbReference>